<proteinExistence type="predicted"/>
<evidence type="ECO:0000313" key="3">
    <source>
        <dbReference type="Proteomes" id="UP000003146"/>
    </source>
</evidence>
<dbReference type="HOGENOM" id="CLU_2950486_0_0_10"/>
<dbReference type="Proteomes" id="UP000003146">
    <property type="component" value="Unassembled WGS sequence"/>
</dbReference>
<evidence type="ECO:0000256" key="1">
    <source>
        <dbReference type="SAM" id="Phobius"/>
    </source>
</evidence>
<evidence type="ECO:0000313" key="2">
    <source>
        <dbReference type="EMBL" id="EDV02682.1"/>
    </source>
</evidence>
<keyword evidence="1" id="KW-0812">Transmembrane</keyword>
<reference evidence="2 3" key="1">
    <citation type="submission" date="2008-04" db="EMBL/GenBank/DDBJ databases">
        <title>Draft genome sequence of Bacteroides coprocola (DSM 17136).</title>
        <authorList>
            <person name="Sudarsanam P."/>
            <person name="Ley R."/>
            <person name="Guruge J."/>
            <person name="Turnbaugh P.J."/>
            <person name="Mahowald M."/>
            <person name="Liep D."/>
            <person name="Gordon J."/>
        </authorList>
    </citation>
    <scope>NUCLEOTIDE SEQUENCE [LARGE SCALE GENOMIC DNA]</scope>
    <source>
        <strain evidence="2 3">DSM 17136</strain>
    </source>
</reference>
<dbReference type="STRING" id="470145.BACCOP_00241"/>
<reference evidence="2 3" key="2">
    <citation type="submission" date="2008-04" db="EMBL/GenBank/DDBJ databases">
        <authorList>
            <person name="Fulton L."/>
            <person name="Clifton S."/>
            <person name="Fulton B."/>
            <person name="Xu J."/>
            <person name="Minx P."/>
            <person name="Pepin K.H."/>
            <person name="Johnson M."/>
            <person name="Thiruvilangam P."/>
            <person name="Bhonagiri V."/>
            <person name="Nash W.E."/>
            <person name="Mardis E.R."/>
            <person name="Wilson R.K."/>
        </authorList>
    </citation>
    <scope>NUCLEOTIDE SEQUENCE [LARGE SCALE GENOMIC DNA]</scope>
    <source>
        <strain evidence="2 3">DSM 17136</strain>
    </source>
</reference>
<accession>B3JEF0</accession>
<keyword evidence="1" id="KW-1133">Transmembrane helix</keyword>
<organism evidence="2 3">
    <name type="scientific">Phocaeicola coprocola DSM 17136</name>
    <dbReference type="NCBI Taxonomy" id="470145"/>
    <lineage>
        <taxon>Bacteria</taxon>
        <taxon>Pseudomonadati</taxon>
        <taxon>Bacteroidota</taxon>
        <taxon>Bacteroidia</taxon>
        <taxon>Bacteroidales</taxon>
        <taxon>Bacteroidaceae</taxon>
        <taxon>Phocaeicola</taxon>
    </lineage>
</organism>
<feature type="transmembrane region" description="Helical" evidence="1">
    <location>
        <begin position="34"/>
        <end position="51"/>
    </location>
</feature>
<dbReference type="AlphaFoldDB" id="B3JEF0"/>
<protein>
    <submittedName>
        <fullName evidence="2">Uncharacterized protein</fullName>
    </submittedName>
</protein>
<keyword evidence="1" id="KW-0472">Membrane</keyword>
<comment type="caution">
    <text evidence="2">The sequence shown here is derived from an EMBL/GenBank/DDBJ whole genome shotgun (WGS) entry which is preliminary data.</text>
</comment>
<sequence length="59" mass="7161">MFKKLCILLIFSKLKVIKLFNRQISYAQLSVHDIHYFIIIIVYLVMSLPYINKRQIIIY</sequence>
<dbReference type="EMBL" id="ABIY02000022">
    <property type="protein sequence ID" value="EDV02682.1"/>
    <property type="molecule type" value="Genomic_DNA"/>
</dbReference>
<gene>
    <name evidence="2" type="ORF">BACCOP_00241</name>
</gene>
<name>B3JEF0_9BACT</name>